<dbReference type="EMBL" id="JBFNXR010000048">
    <property type="protein sequence ID" value="MEW9855912.1"/>
    <property type="molecule type" value="Genomic_DNA"/>
</dbReference>
<proteinExistence type="predicted"/>
<comment type="caution">
    <text evidence="1">The sequence shown here is derived from an EMBL/GenBank/DDBJ whole genome shotgun (WGS) entry which is preliminary data.</text>
</comment>
<organism evidence="1 2">
    <name type="scientific">Novosphingobium rhizovicinum</name>
    <dbReference type="NCBI Taxonomy" id="3228928"/>
    <lineage>
        <taxon>Bacteria</taxon>
        <taxon>Pseudomonadati</taxon>
        <taxon>Pseudomonadota</taxon>
        <taxon>Alphaproteobacteria</taxon>
        <taxon>Sphingomonadales</taxon>
        <taxon>Sphingomonadaceae</taxon>
        <taxon>Novosphingobium</taxon>
    </lineage>
</organism>
<name>A0ABV3RDJ9_9SPHN</name>
<evidence type="ECO:0000313" key="2">
    <source>
        <dbReference type="Proteomes" id="UP001556118"/>
    </source>
</evidence>
<accession>A0ABV3RDJ9</accession>
<dbReference type="Proteomes" id="UP001556118">
    <property type="component" value="Unassembled WGS sequence"/>
</dbReference>
<dbReference type="InterPro" id="IPR036614">
    <property type="entry name" value="RusA-like_sf"/>
</dbReference>
<gene>
    <name evidence="1" type="ORF">ABUH87_12260</name>
</gene>
<evidence type="ECO:0000313" key="1">
    <source>
        <dbReference type="EMBL" id="MEW9855912.1"/>
    </source>
</evidence>
<sequence>MIRVDLPYPHKLLWPNGRTRNPQAKPAQVKKHRQWAHFAALAERDAFVRGEKIGLRITVHAKPRGPLPDKDNVVSAVKAYQDGIAAALGIDDKHFETPVVEFATPRTGRFVIEIGAPA</sequence>
<dbReference type="SUPFAM" id="SSF103084">
    <property type="entry name" value="Holliday junction resolvase RusA"/>
    <property type="match status" value="1"/>
</dbReference>
<dbReference type="Gene3D" id="3.30.1330.70">
    <property type="entry name" value="Holliday junction resolvase RusA"/>
    <property type="match status" value="1"/>
</dbReference>
<reference evidence="1 2" key="1">
    <citation type="submission" date="2024-06" db="EMBL/GenBank/DDBJ databases">
        <title>Novosphingobium rhizovicinus M1R2S20.</title>
        <authorList>
            <person name="Sun J.-Q."/>
        </authorList>
    </citation>
    <scope>NUCLEOTIDE SEQUENCE [LARGE SCALE GENOMIC DNA]</scope>
    <source>
        <strain evidence="1 2">M1R2S20</strain>
    </source>
</reference>
<keyword evidence="2" id="KW-1185">Reference proteome</keyword>
<dbReference type="RefSeq" id="WP_367774072.1">
    <property type="nucleotide sequence ID" value="NZ_JBFNXR010000048.1"/>
</dbReference>
<protein>
    <submittedName>
        <fullName evidence="1">Uncharacterized protein</fullName>
    </submittedName>
</protein>